<feature type="domain" description="Peptidase S9 prolyl oligopeptidase catalytic" evidence="7">
    <location>
        <begin position="463"/>
        <end position="671"/>
    </location>
</feature>
<evidence type="ECO:0000256" key="1">
    <source>
        <dbReference type="ARBA" id="ARBA00022801"/>
    </source>
</evidence>
<evidence type="ECO:0000259" key="7">
    <source>
        <dbReference type="Pfam" id="PF00326"/>
    </source>
</evidence>
<dbReference type="GO" id="GO:0004252">
    <property type="term" value="F:serine-type endopeptidase activity"/>
    <property type="evidence" value="ECO:0007669"/>
    <property type="project" value="InterPro"/>
</dbReference>
<dbReference type="EMBL" id="QYTW02000003">
    <property type="protein sequence ID" value="RST60667.1"/>
    <property type="molecule type" value="Genomic_DNA"/>
</dbReference>
<evidence type="ECO:0000313" key="8">
    <source>
        <dbReference type="EMBL" id="RST60667.1"/>
    </source>
</evidence>
<comment type="function">
    <text evidence="6">This enzyme catalyzes the hydrolysis of the N-terminal peptide bond of an N-acetylated peptide to generate an N-acetylated amino acid and a peptide with a free N-terminus. It preferentially cleaves off Ac-Ala, Ac-Met and Ac-Ser. Also, involved in the degradation of oxidized and glycated proteins.</text>
</comment>
<comment type="caution">
    <text evidence="8">The sequence shown here is derived from an EMBL/GenBank/DDBJ whole genome shotgun (WGS) entry which is preliminary data.</text>
</comment>
<dbReference type="Pfam" id="PF00326">
    <property type="entry name" value="Peptidase_S9"/>
    <property type="match status" value="1"/>
</dbReference>
<dbReference type="InterPro" id="IPR011659">
    <property type="entry name" value="WD40"/>
</dbReference>
<evidence type="ECO:0000256" key="5">
    <source>
        <dbReference type="ARBA" id="ARBA00032596"/>
    </source>
</evidence>
<dbReference type="InterPro" id="IPR011042">
    <property type="entry name" value="6-blade_b-propeller_TolB-like"/>
</dbReference>
<reference evidence="8 9" key="1">
    <citation type="submission" date="2018-12" db="EMBL/GenBank/DDBJ databases">
        <authorList>
            <person name="Sun L."/>
            <person name="Chen Z."/>
        </authorList>
    </citation>
    <scope>NUCLEOTIDE SEQUENCE [LARGE SCALE GENOMIC DNA]</scope>
    <source>
        <strain evidence="8 9">LMG 29736</strain>
    </source>
</reference>
<dbReference type="InterPro" id="IPR002471">
    <property type="entry name" value="Pept_S9_AS"/>
</dbReference>
<organism evidence="8 9">
    <name type="scientific">Siminovitchia terrae</name>
    <name type="common">Bacillus terrae</name>
    <dbReference type="NCBI Taxonomy" id="1914933"/>
    <lineage>
        <taxon>Bacteria</taxon>
        <taxon>Bacillati</taxon>
        <taxon>Bacillota</taxon>
        <taxon>Bacilli</taxon>
        <taxon>Bacillales</taxon>
        <taxon>Bacillaceae</taxon>
        <taxon>Siminovitchia</taxon>
    </lineage>
</organism>
<dbReference type="InterPro" id="IPR029058">
    <property type="entry name" value="AB_hydrolase_fold"/>
</dbReference>
<dbReference type="PANTHER" id="PTHR42776">
    <property type="entry name" value="SERINE PEPTIDASE S9 FAMILY MEMBER"/>
    <property type="match status" value="1"/>
</dbReference>
<dbReference type="GO" id="GO:0006508">
    <property type="term" value="P:proteolysis"/>
    <property type="evidence" value="ECO:0007669"/>
    <property type="project" value="InterPro"/>
</dbReference>
<dbReference type="Pfam" id="PF00400">
    <property type="entry name" value="WD40"/>
    <property type="match status" value="1"/>
</dbReference>
<dbReference type="Proteomes" id="UP000287296">
    <property type="component" value="Unassembled WGS sequence"/>
</dbReference>
<dbReference type="Gene3D" id="2.120.10.30">
    <property type="entry name" value="TolB, C-terminal domain"/>
    <property type="match status" value="3"/>
</dbReference>
<evidence type="ECO:0000256" key="4">
    <source>
        <dbReference type="ARBA" id="ARBA00032284"/>
    </source>
</evidence>
<proteinExistence type="predicted"/>
<protein>
    <recommendedName>
        <fullName evidence="5">Acyl-peptide hydrolase</fullName>
    </recommendedName>
    <alternativeName>
        <fullName evidence="4">Acylaminoacyl-peptidase</fullName>
    </alternativeName>
</protein>
<evidence type="ECO:0000313" key="9">
    <source>
        <dbReference type="Proteomes" id="UP000287296"/>
    </source>
</evidence>
<keyword evidence="2" id="KW-0645">Protease</keyword>
<dbReference type="PROSITE" id="PS00708">
    <property type="entry name" value="PRO_ENDOPEP_SER"/>
    <property type="match status" value="1"/>
</dbReference>
<accession>A0A429XB53</accession>
<keyword evidence="1" id="KW-0378">Hydrolase</keyword>
<evidence type="ECO:0000256" key="3">
    <source>
        <dbReference type="ARBA" id="ARBA00022990"/>
    </source>
</evidence>
<dbReference type="OrthoDB" id="108903at2"/>
<dbReference type="InterPro" id="IPR001680">
    <property type="entry name" value="WD40_rpt"/>
</dbReference>
<keyword evidence="2" id="KW-0720">Serine protease</keyword>
<gene>
    <name evidence="8" type="ORF">D5F11_004760</name>
</gene>
<dbReference type="Gene3D" id="3.40.50.1820">
    <property type="entry name" value="alpha/beta hydrolase"/>
    <property type="match status" value="1"/>
</dbReference>
<dbReference type="AlphaFoldDB" id="A0A429XB53"/>
<evidence type="ECO:0000256" key="6">
    <source>
        <dbReference type="ARBA" id="ARBA00045885"/>
    </source>
</evidence>
<dbReference type="InterPro" id="IPR001375">
    <property type="entry name" value="Peptidase_S9_cat"/>
</dbReference>
<dbReference type="SUPFAM" id="SSF53474">
    <property type="entry name" value="alpha/beta-Hydrolases"/>
    <property type="match status" value="1"/>
</dbReference>
<dbReference type="Pfam" id="PF07676">
    <property type="entry name" value="PD40"/>
    <property type="match status" value="3"/>
</dbReference>
<dbReference type="RefSeq" id="WP_120116127.1">
    <property type="nucleotide sequence ID" value="NZ_DAMDJW010000069.1"/>
</dbReference>
<sequence length="679" mass="76219">MKRPLNPEDLFELKIVSDPQISPDGKSIVYVETKMDRVTNKYYSRIWFVSTSGETEPQQYTSGPGLDYAPRWSPDGKWLAFVSTRRGHSQLWIMPSTGGEAEPLTNIRYIGGIPVWSPDSRTIACVVHVGPKGPEEKHGRKKTPRQRFSEDVLVIDRLEYKLDTTGYLVGKHWHLFTIPVVGPDRGKFQQLTFGDYNYSSPAWSPDGQYIAVAGNRTPERLDLALVNDIWVIAATGGEPHRLTRSQGPANHPAWSPDGQVIAYVGHDRSYGSYTNPGIWMVAASGGEPWELTNGFPYPVGDKSIGDIRGHQEPSISLTWAPDGHNIYTCVSKAGAVHLWRFSLPDNQAIQMTTGNSVIYNVSFTLDTRQVVMAITTATLPNDIWVADISNETITNKRRLTRVNQDWLSQLAISEPIRFSSRSANGPEVEGWILYPPGRMSARSLIPAILEIHGGPMIMYGYVFFLEFQLLASQGFAVIYTNPRGSMGYGQEFVAAIRGDWGNHDYMDLMAAMDYVLSKGLLDPNRLGVAGGSYGGYMTNWIVTQTHRFKAAVSMRGISNLYSLFGTSDGGFLKADEYSGPPWVFPEKYMKRSPIKYVANVRTPLLIIGSTHDFRVPIEQGEQFYTALKFQGRNVRMVRFLNDTHELSRSGNPWHRVIRLEHILSWFQKHLKLTTGTNNK</sequence>
<dbReference type="PANTHER" id="PTHR42776:SF27">
    <property type="entry name" value="DIPEPTIDYL PEPTIDASE FAMILY MEMBER 6"/>
    <property type="match status" value="1"/>
</dbReference>
<keyword evidence="3" id="KW-0007">Acetylation</keyword>
<dbReference type="SUPFAM" id="SSF82171">
    <property type="entry name" value="DPP6 N-terminal domain-like"/>
    <property type="match status" value="1"/>
</dbReference>
<name>A0A429XB53_SIMTE</name>
<evidence type="ECO:0000256" key="2">
    <source>
        <dbReference type="ARBA" id="ARBA00022825"/>
    </source>
</evidence>